<dbReference type="RefSeq" id="WP_221425721.1">
    <property type="nucleotide sequence ID" value="NZ_CP081295.1"/>
</dbReference>
<proteinExistence type="predicted"/>
<sequence>MQSGQISAEEPYEWENSLIHSDLPLYDFEWDEFWPRGYSSPDVIAGCESRVAFGDWQFTPNPADEFAAGTNWYRFSHYGVFHCATNIRVAHELDELAGVDFSRGFFAKIGNAQKDGNRWELWVLQQGMIPGSEYTLMARPSGDDGLVTTFKVLQSRCPKSKLLEARNMDAWGTAYCKINSRRELLAFSRRMLAEPALGTLSRVETSEKGPETDASDPSQMQIED</sequence>
<name>A0ABX8ZML4_9SPHN</name>
<evidence type="ECO:0000313" key="2">
    <source>
        <dbReference type="EMBL" id="QZD90248.1"/>
    </source>
</evidence>
<feature type="compositionally biased region" description="Polar residues" evidence="1">
    <location>
        <begin position="215"/>
        <end position="224"/>
    </location>
</feature>
<organism evidence="2 3">
    <name type="scientific">Qipengyuania aurantiaca</name>
    <dbReference type="NCBI Taxonomy" id="2867233"/>
    <lineage>
        <taxon>Bacteria</taxon>
        <taxon>Pseudomonadati</taxon>
        <taxon>Pseudomonadota</taxon>
        <taxon>Alphaproteobacteria</taxon>
        <taxon>Sphingomonadales</taxon>
        <taxon>Erythrobacteraceae</taxon>
        <taxon>Qipengyuania</taxon>
    </lineage>
</organism>
<evidence type="ECO:0000313" key="3">
    <source>
        <dbReference type="Proteomes" id="UP000824281"/>
    </source>
</evidence>
<accession>A0ABX8ZML4</accession>
<protein>
    <submittedName>
        <fullName evidence="2">Uncharacterized protein</fullName>
    </submittedName>
</protein>
<gene>
    <name evidence="2" type="ORF">K3148_02250</name>
</gene>
<keyword evidence="3" id="KW-1185">Reference proteome</keyword>
<feature type="region of interest" description="Disordered" evidence="1">
    <location>
        <begin position="199"/>
        <end position="224"/>
    </location>
</feature>
<dbReference type="Proteomes" id="UP000824281">
    <property type="component" value="Chromosome"/>
</dbReference>
<evidence type="ECO:0000256" key="1">
    <source>
        <dbReference type="SAM" id="MobiDB-lite"/>
    </source>
</evidence>
<dbReference type="EMBL" id="CP081295">
    <property type="protein sequence ID" value="QZD90248.1"/>
    <property type="molecule type" value="Genomic_DNA"/>
</dbReference>
<reference evidence="2 3" key="1">
    <citation type="submission" date="2021-08" db="EMBL/GenBank/DDBJ databases">
        <title>Comparative Genomics Analysis of the Genus Qipengyuania Reveals Extensive Genetic Diversity and Metabolic Versatility, Including the Description of Fifteen Novel Species.</title>
        <authorList>
            <person name="Liu Y."/>
        </authorList>
    </citation>
    <scope>NUCLEOTIDE SEQUENCE [LARGE SCALE GENOMIC DNA]</scope>
    <source>
        <strain evidence="2 3">1NDH13</strain>
    </source>
</reference>